<accession>A0ABR9IJF6</accession>
<evidence type="ECO:0000313" key="1">
    <source>
        <dbReference type="EMBL" id="MBE1503311.1"/>
    </source>
</evidence>
<name>A0ABR9IJF6_RHIVS</name>
<protein>
    <submittedName>
        <fullName evidence="1">Uncharacterized protein</fullName>
    </submittedName>
</protein>
<gene>
    <name evidence="1" type="ORF">H4W29_000492</name>
</gene>
<proteinExistence type="predicted"/>
<organism evidence="1 2">
    <name type="scientific">Rhizobium viscosum</name>
    <name type="common">Arthrobacter viscosus</name>
    <dbReference type="NCBI Taxonomy" id="1673"/>
    <lineage>
        <taxon>Bacteria</taxon>
        <taxon>Pseudomonadati</taxon>
        <taxon>Pseudomonadota</taxon>
        <taxon>Alphaproteobacteria</taxon>
        <taxon>Hyphomicrobiales</taxon>
        <taxon>Rhizobiaceae</taxon>
        <taxon>Rhizobium/Agrobacterium group</taxon>
        <taxon>Rhizobium</taxon>
    </lineage>
</organism>
<comment type="caution">
    <text evidence="1">The sequence shown here is derived from an EMBL/GenBank/DDBJ whole genome shotgun (WGS) entry which is preliminary data.</text>
</comment>
<reference evidence="1 2" key="1">
    <citation type="submission" date="2020-10" db="EMBL/GenBank/DDBJ databases">
        <title>Sequencing the genomes of 1000 actinobacteria strains.</title>
        <authorList>
            <person name="Klenk H.-P."/>
        </authorList>
    </citation>
    <scope>NUCLEOTIDE SEQUENCE [LARGE SCALE GENOMIC DNA]</scope>
    <source>
        <strain evidence="1 2">DSM 7307</strain>
    </source>
</reference>
<evidence type="ECO:0000313" key="2">
    <source>
        <dbReference type="Proteomes" id="UP000620262"/>
    </source>
</evidence>
<dbReference type="EMBL" id="JADBEC010000001">
    <property type="protein sequence ID" value="MBE1503311.1"/>
    <property type="molecule type" value="Genomic_DNA"/>
</dbReference>
<sequence length="44" mass="4978">MTKLLLGDLTLTGEGKRFSLTALSFHMNSKRPTNARDKRLFPTI</sequence>
<keyword evidence="2" id="KW-1185">Reference proteome</keyword>
<dbReference type="Proteomes" id="UP000620262">
    <property type="component" value="Unassembled WGS sequence"/>
</dbReference>